<feature type="region of interest" description="Disordered" evidence="4">
    <location>
        <begin position="132"/>
        <end position="165"/>
    </location>
</feature>
<evidence type="ECO:0000256" key="1">
    <source>
        <dbReference type="ARBA" id="ARBA00022737"/>
    </source>
</evidence>
<dbReference type="PROSITE" id="PS50088">
    <property type="entry name" value="ANK_REPEAT"/>
    <property type="match status" value="2"/>
</dbReference>
<dbReference type="InterPro" id="IPR036770">
    <property type="entry name" value="Ankyrin_rpt-contain_sf"/>
</dbReference>
<feature type="repeat" description="ANK" evidence="3">
    <location>
        <begin position="75"/>
        <end position="107"/>
    </location>
</feature>
<dbReference type="PRINTS" id="PR01415">
    <property type="entry name" value="ANKYRIN"/>
</dbReference>
<keyword evidence="2 3" id="KW-0040">ANK repeat</keyword>
<feature type="compositionally biased region" description="Acidic residues" evidence="4">
    <location>
        <begin position="139"/>
        <end position="155"/>
    </location>
</feature>
<evidence type="ECO:0000313" key="5">
    <source>
        <dbReference type="EMBL" id="KAK3270123.1"/>
    </source>
</evidence>
<feature type="compositionally biased region" description="Basic and acidic residues" evidence="4">
    <location>
        <begin position="156"/>
        <end position="165"/>
    </location>
</feature>
<keyword evidence="6" id="KW-1185">Reference proteome</keyword>
<gene>
    <name evidence="5" type="ORF">CYMTET_21463</name>
</gene>
<evidence type="ECO:0000256" key="3">
    <source>
        <dbReference type="PROSITE-ProRule" id="PRU00023"/>
    </source>
</evidence>
<sequence>MGKNKKGPKKAPIFEAAERGDLQALIECLKEDASSRDSRNRDGWTPLHQAAYSGQQKIVSALIKAGAKINDKDNDGDTPLHYASAQNQSDCITVLAKSGADMEARDKDGESPMDVAANGKVKQLLKKLLEESHISAEGGEQDEDEWEELEGDEAEKELAKLEIKK</sequence>
<evidence type="ECO:0000313" key="6">
    <source>
        <dbReference type="Proteomes" id="UP001190700"/>
    </source>
</evidence>
<evidence type="ECO:0000256" key="4">
    <source>
        <dbReference type="SAM" id="MobiDB-lite"/>
    </source>
</evidence>
<dbReference type="PANTHER" id="PTHR24171:SF9">
    <property type="entry name" value="ANKYRIN REPEAT DOMAIN-CONTAINING PROTEIN 39"/>
    <property type="match status" value="1"/>
</dbReference>
<reference evidence="5 6" key="1">
    <citation type="journal article" date="2015" name="Genome Biol. Evol.">
        <title>Comparative Genomics of a Bacterivorous Green Alga Reveals Evolutionary Causalities and Consequences of Phago-Mixotrophic Mode of Nutrition.</title>
        <authorList>
            <person name="Burns J.A."/>
            <person name="Paasch A."/>
            <person name="Narechania A."/>
            <person name="Kim E."/>
        </authorList>
    </citation>
    <scope>NUCLEOTIDE SEQUENCE [LARGE SCALE GENOMIC DNA]</scope>
    <source>
        <strain evidence="5 6">PLY_AMNH</strain>
    </source>
</reference>
<dbReference type="PROSITE" id="PS50297">
    <property type="entry name" value="ANK_REP_REGION"/>
    <property type="match status" value="2"/>
</dbReference>
<dbReference type="SMART" id="SM00248">
    <property type="entry name" value="ANK"/>
    <property type="match status" value="4"/>
</dbReference>
<proteinExistence type="predicted"/>
<feature type="repeat" description="ANK" evidence="3">
    <location>
        <begin position="42"/>
        <end position="74"/>
    </location>
</feature>
<dbReference type="InterPro" id="IPR002110">
    <property type="entry name" value="Ankyrin_rpt"/>
</dbReference>
<dbReference type="EMBL" id="LGRX02010562">
    <property type="protein sequence ID" value="KAK3270123.1"/>
    <property type="molecule type" value="Genomic_DNA"/>
</dbReference>
<keyword evidence="1" id="KW-0677">Repeat</keyword>
<evidence type="ECO:0000256" key="2">
    <source>
        <dbReference type="ARBA" id="ARBA00023043"/>
    </source>
</evidence>
<dbReference type="Proteomes" id="UP001190700">
    <property type="component" value="Unassembled WGS sequence"/>
</dbReference>
<dbReference type="AlphaFoldDB" id="A0AAE0L2Y0"/>
<accession>A0AAE0L2Y0</accession>
<comment type="caution">
    <text evidence="5">The sequence shown here is derived from an EMBL/GenBank/DDBJ whole genome shotgun (WGS) entry which is preliminary data.</text>
</comment>
<dbReference type="Pfam" id="PF13637">
    <property type="entry name" value="Ank_4"/>
    <property type="match status" value="1"/>
</dbReference>
<dbReference type="Gene3D" id="1.25.40.20">
    <property type="entry name" value="Ankyrin repeat-containing domain"/>
    <property type="match status" value="1"/>
</dbReference>
<dbReference type="SUPFAM" id="SSF48403">
    <property type="entry name" value="Ankyrin repeat"/>
    <property type="match status" value="1"/>
</dbReference>
<protein>
    <submittedName>
        <fullName evidence="5">Uncharacterized protein</fullName>
    </submittedName>
</protein>
<name>A0AAE0L2Y0_9CHLO</name>
<dbReference type="PANTHER" id="PTHR24171">
    <property type="entry name" value="ANKYRIN REPEAT DOMAIN-CONTAINING PROTEIN 39-RELATED"/>
    <property type="match status" value="1"/>
</dbReference>
<organism evidence="5 6">
    <name type="scientific">Cymbomonas tetramitiformis</name>
    <dbReference type="NCBI Taxonomy" id="36881"/>
    <lineage>
        <taxon>Eukaryota</taxon>
        <taxon>Viridiplantae</taxon>
        <taxon>Chlorophyta</taxon>
        <taxon>Pyramimonadophyceae</taxon>
        <taxon>Pyramimonadales</taxon>
        <taxon>Pyramimonadaceae</taxon>
        <taxon>Cymbomonas</taxon>
    </lineage>
</organism>